<dbReference type="AlphaFoldDB" id="A0A2M4D1D3"/>
<proteinExistence type="predicted"/>
<keyword evidence="1" id="KW-0812">Transmembrane</keyword>
<evidence type="ECO:0000256" key="1">
    <source>
        <dbReference type="SAM" id="Phobius"/>
    </source>
</evidence>
<protein>
    <submittedName>
        <fullName evidence="2">Uncharacterized protein</fullName>
    </submittedName>
</protein>
<keyword evidence="1" id="KW-0472">Membrane</keyword>
<sequence length="143" mass="15601">MLSCRTSVASSRSRAVTAVVVLFFFGPVSIGCFHLLASRECFSIVLRNSSKQSSLAFANCFAAAKERSRKATRPAASLNSSSRWYSISARPSTGTSSRSLVICSITVRARGACLASWHVFRRFALLSNSLDMIFFRYSLPVGT</sequence>
<dbReference type="PROSITE" id="PS51257">
    <property type="entry name" value="PROKAR_LIPOPROTEIN"/>
    <property type="match status" value="1"/>
</dbReference>
<feature type="transmembrane region" description="Helical" evidence="1">
    <location>
        <begin position="15"/>
        <end position="37"/>
    </location>
</feature>
<dbReference type="EMBL" id="GGFL01007161">
    <property type="protein sequence ID" value="MBW71339.1"/>
    <property type="molecule type" value="Transcribed_RNA"/>
</dbReference>
<accession>A0A2M4D1D3</accession>
<name>A0A2M4D1D3_ANODA</name>
<evidence type="ECO:0000313" key="2">
    <source>
        <dbReference type="EMBL" id="MBW71339.1"/>
    </source>
</evidence>
<keyword evidence="1" id="KW-1133">Transmembrane helix</keyword>
<reference evidence="2" key="1">
    <citation type="submission" date="2018-01" db="EMBL/GenBank/DDBJ databases">
        <title>An insight into the sialome of Amazonian anophelines.</title>
        <authorList>
            <person name="Ribeiro J.M."/>
            <person name="Scarpassa V."/>
            <person name="Calvo E."/>
        </authorList>
    </citation>
    <scope>NUCLEOTIDE SEQUENCE</scope>
</reference>
<organism evidence="2">
    <name type="scientific">Anopheles darlingi</name>
    <name type="common">Mosquito</name>
    <dbReference type="NCBI Taxonomy" id="43151"/>
    <lineage>
        <taxon>Eukaryota</taxon>
        <taxon>Metazoa</taxon>
        <taxon>Ecdysozoa</taxon>
        <taxon>Arthropoda</taxon>
        <taxon>Hexapoda</taxon>
        <taxon>Insecta</taxon>
        <taxon>Pterygota</taxon>
        <taxon>Neoptera</taxon>
        <taxon>Endopterygota</taxon>
        <taxon>Diptera</taxon>
        <taxon>Nematocera</taxon>
        <taxon>Culicoidea</taxon>
        <taxon>Culicidae</taxon>
        <taxon>Anophelinae</taxon>
        <taxon>Anopheles</taxon>
    </lineage>
</organism>